<dbReference type="PANTHER" id="PTHR35176:SF1">
    <property type="entry name" value="F420H(2)-DEPENDENT BILIVERDIN REDUCTASE"/>
    <property type="match status" value="1"/>
</dbReference>
<proteinExistence type="predicted"/>
<dbReference type="Proteomes" id="UP000327294">
    <property type="component" value="Chromosome"/>
</dbReference>
<dbReference type="GO" id="GO:0016627">
    <property type="term" value="F:oxidoreductase activity, acting on the CH-CH group of donors"/>
    <property type="evidence" value="ECO:0007669"/>
    <property type="project" value="TreeGrafter"/>
</dbReference>
<dbReference type="Pfam" id="PF01243">
    <property type="entry name" value="PNPOx_N"/>
    <property type="match status" value="1"/>
</dbReference>
<dbReference type="GO" id="GO:0070967">
    <property type="term" value="F:coenzyme F420 binding"/>
    <property type="evidence" value="ECO:0007669"/>
    <property type="project" value="TreeGrafter"/>
</dbReference>
<dbReference type="InterPro" id="IPR019920">
    <property type="entry name" value="F420-binding_dom_put"/>
</dbReference>
<sequence length="212" mass="22625">MGGGEVGVPLGHGTVAGRVDRVPAPVGQLGVHVRVSLLASAVASAVGNSDLGNVHKVESIPLKVERGAFPLDSRTVSIYRVDPGEPDDAYLAFWRERHLCTLTTLRADGSPHVVPVGVTYDPEARLARVITRTGSAKARHVRLAGDAGARVAVCQVAGGRWATLEGLARVHEDRERVADAERRYAERYGRQPQPNPLRVVIEIELTGALGRG</sequence>
<dbReference type="InterPro" id="IPR012349">
    <property type="entry name" value="Split_barrel_FMN-bd"/>
</dbReference>
<gene>
    <name evidence="3" type="ORF">F9278_26475</name>
</gene>
<evidence type="ECO:0000313" key="4">
    <source>
        <dbReference type="Proteomes" id="UP000327294"/>
    </source>
</evidence>
<reference evidence="3 4" key="1">
    <citation type="submission" date="2019-10" db="EMBL/GenBank/DDBJ databases">
        <title>Streptomyces sp. strain GY16 isolated from leaves of Broussonetia papyrifera.</title>
        <authorList>
            <person name="Mo P."/>
        </authorList>
    </citation>
    <scope>NUCLEOTIDE SEQUENCE [LARGE SCALE GENOMIC DNA]</scope>
    <source>
        <strain evidence="3 4">GY16</strain>
    </source>
</reference>
<dbReference type="InterPro" id="IPR052019">
    <property type="entry name" value="F420H2_bilvrd_red/Heme_oxyg"/>
</dbReference>
<dbReference type="GO" id="GO:0005829">
    <property type="term" value="C:cytosol"/>
    <property type="evidence" value="ECO:0007669"/>
    <property type="project" value="TreeGrafter"/>
</dbReference>
<protein>
    <submittedName>
        <fullName evidence="3">TIGR03618 family F420-dependent PPOX class oxidoreductase</fullName>
    </submittedName>
</protein>
<dbReference type="NCBIfam" id="TIGR03618">
    <property type="entry name" value="Rv1155_F420"/>
    <property type="match status" value="1"/>
</dbReference>
<evidence type="ECO:0000313" key="3">
    <source>
        <dbReference type="EMBL" id="QFQ99102.1"/>
    </source>
</evidence>
<accession>A0A5P8K8F9</accession>
<keyword evidence="4" id="KW-1185">Reference proteome</keyword>
<dbReference type="KEGG" id="sphv:F9278_26475"/>
<feature type="domain" description="Pyridoxamine 5'-phosphate oxidase N-terminal" evidence="2">
    <location>
        <begin position="87"/>
        <end position="206"/>
    </location>
</feature>
<dbReference type="Gene3D" id="2.30.110.10">
    <property type="entry name" value="Electron Transport, Fmn-binding Protein, Chain A"/>
    <property type="match status" value="1"/>
</dbReference>
<evidence type="ECO:0000259" key="2">
    <source>
        <dbReference type="Pfam" id="PF01243"/>
    </source>
</evidence>
<dbReference type="SUPFAM" id="SSF50475">
    <property type="entry name" value="FMN-binding split barrel"/>
    <property type="match status" value="1"/>
</dbReference>
<dbReference type="EMBL" id="CP045096">
    <property type="protein sequence ID" value="QFQ99102.1"/>
    <property type="molecule type" value="Genomic_DNA"/>
</dbReference>
<dbReference type="InterPro" id="IPR011576">
    <property type="entry name" value="Pyridox_Oxase_N"/>
</dbReference>
<evidence type="ECO:0000256" key="1">
    <source>
        <dbReference type="ARBA" id="ARBA00023002"/>
    </source>
</evidence>
<organism evidence="3 4">
    <name type="scientific">Streptomyces phaeolivaceus</name>
    <dbReference type="NCBI Taxonomy" id="2653200"/>
    <lineage>
        <taxon>Bacteria</taxon>
        <taxon>Bacillati</taxon>
        <taxon>Actinomycetota</taxon>
        <taxon>Actinomycetes</taxon>
        <taxon>Kitasatosporales</taxon>
        <taxon>Streptomycetaceae</taxon>
        <taxon>Streptomyces</taxon>
    </lineage>
</organism>
<dbReference type="PANTHER" id="PTHR35176">
    <property type="entry name" value="HEME OXYGENASE HI_0854-RELATED"/>
    <property type="match status" value="1"/>
</dbReference>
<dbReference type="AlphaFoldDB" id="A0A5P8K8F9"/>
<keyword evidence="1" id="KW-0560">Oxidoreductase</keyword>
<name>A0A5P8K8F9_9ACTN</name>